<sequence>MHVPADVFLVGGEDVTAGIILQTTSVMPHCEERRLAKTGRQNLWEEWAPLDAVGSGHWLPPWSCLPISCCYIIPFLVFPFSPLHHL</sequence>
<keyword evidence="1" id="KW-1185">Reference proteome</keyword>
<dbReference type="Proteomes" id="UP000095287">
    <property type="component" value="Unplaced"/>
</dbReference>
<protein>
    <submittedName>
        <fullName evidence="2">Uncharacterized protein</fullName>
    </submittedName>
</protein>
<reference evidence="2" key="1">
    <citation type="submission" date="2016-11" db="UniProtKB">
        <authorList>
            <consortium name="WormBaseParasite"/>
        </authorList>
    </citation>
    <scope>IDENTIFICATION</scope>
</reference>
<proteinExistence type="predicted"/>
<evidence type="ECO:0000313" key="1">
    <source>
        <dbReference type="Proteomes" id="UP000095287"/>
    </source>
</evidence>
<name>A0A1I7ZL17_9BILA</name>
<evidence type="ECO:0000313" key="2">
    <source>
        <dbReference type="WBParaSite" id="L893_g27497.t1"/>
    </source>
</evidence>
<dbReference type="WBParaSite" id="L893_g27497.t1">
    <property type="protein sequence ID" value="L893_g27497.t1"/>
    <property type="gene ID" value="L893_g27497"/>
</dbReference>
<organism evidence="1 2">
    <name type="scientific">Steinernema glaseri</name>
    <dbReference type="NCBI Taxonomy" id="37863"/>
    <lineage>
        <taxon>Eukaryota</taxon>
        <taxon>Metazoa</taxon>
        <taxon>Ecdysozoa</taxon>
        <taxon>Nematoda</taxon>
        <taxon>Chromadorea</taxon>
        <taxon>Rhabditida</taxon>
        <taxon>Tylenchina</taxon>
        <taxon>Panagrolaimomorpha</taxon>
        <taxon>Strongyloidoidea</taxon>
        <taxon>Steinernematidae</taxon>
        <taxon>Steinernema</taxon>
    </lineage>
</organism>
<dbReference type="AlphaFoldDB" id="A0A1I7ZL17"/>
<accession>A0A1I7ZL17</accession>